<dbReference type="EMBL" id="UFQC01000034">
    <property type="protein sequence ID" value="SSW71987.1"/>
    <property type="molecule type" value="Genomic_DNA"/>
</dbReference>
<dbReference type="AlphaFoldDB" id="A0A446CVW5"/>
<proteinExistence type="predicted"/>
<evidence type="ECO:0008006" key="3">
    <source>
        <dbReference type="Google" id="ProtNLM"/>
    </source>
</evidence>
<gene>
    <name evidence="1" type="ORF">AVE30378_04869</name>
</gene>
<evidence type="ECO:0000313" key="2">
    <source>
        <dbReference type="Proteomes" id="UP000289465"/>
    </source>
</evidence>
<organism evidence="1 2">
    <name type="scientific">Achromobacter veterisilvae</name>
    <dbReference type="NCBI Taxonomy" id="2069367"/>
    <lineage>
        <taxon>Bacteria</taxon>
        <taxon>Pseudomonadati</taxon>
        <taxon>Pseudomonadota</taxon>
        <taxon>Betaproteobacteria</taxon>
        <taxon>Burkholderiales</taxon>
        <taxon>Alcaligenaceae</taxon>
        <taxon>Achromobacter</taxon>
    </lineage>
</organism>
<accession>A0A446CVW5</accession>
<reference evidence="1 2" key="1">
    <citation type="submission" date="2018-07" db="EMBL/GenBank/DDBJ databases">
        <authorList>
            <person name="Peeters C."/>
        </authorList>
    </citation>
    <scope>NUCLEOTIDE SEQUENCE [LARGE SCALE GENOMIC DNA]</scope>
    <source>
        <strain evidence="1 2">LMG 30378</strain>
    </source>
</reference>
<sequence>MQPVKLSDRLESNQVVVQRSELRTKCDQRAWLNALTAKVTASAETETERLELWAGYLQNAFFHSMTAPVDNRGQAVYSPLWALVNRGVHCGQTARVFVDGMISMGMRARLIQLNGHVAAEGYADGKWHYIDTDVLENAEHVRTQDGTIASVREIEADPTLLSDLISPYVSFIPPFNKPESDWRYESVFVPMMDPSAKLQTPFAYKKTATNKQEKGVYFGWNYYVACTLDDPECYN</sequence>
<name>A0A446CVW5_9BURK</name>
<protein>
    <recommendedName>
        <fullName evidence="3">Transglutaminase-like domain-containing protein</fullName>
    </recommendedName>
</protein>
<dbReference type="Proteomes" id="UP000289465">
    <property type="component" value="Unassembled WGS sequence"/>
</dbReference>
<evidence type="ECO:0000313" key="1">
    <source>
        <dbReference type="EMBL" id="SSW71987.1"/>
    </source>
</evidence>